<sequence>MGRLPRTGLALLGAGLLAGLGGCASMSPEQCRSADWHAVGYRDGANGVGRGRLDAYAEDCAKVGVRPDRGAYLAGWNTGIPTFCTAERGWRMGLDGYDSLYVCLGQPGERAFFRAQEAGLRLYGLRRELRDTEDEIDRLEERLHDEQDSDRRDRWRSRLREERRVRERLRDRLLEESLMPVDRY</sequence>
<dbReference type="OrthoDB" id="5917215at2"/>
<name>A0A553GWU4_9PSED</name>
<proteinExistence type="predicted"/>
<evidence type="ECO:0000313" key="3">
    <source>
        <dbReference type="Proteomes" id="UP000315235"/>
    </source>
</evidence>
<dbReference type="InterPro" id="IPR021242">
    <property type="entry name" value="DUF2799"/>
</dbReference>
<comment type="caution">
    <text evidence="2">The sequence shown here is derived from an EMBL/GenBank/DDBJ whole genome shotgun (WGS) entry which is preliminary data.</text>
</comment>
<gene>
    <name evidence="2" type="ORF">FM069_14405</name>
</gene>
<accession>A0A553GWU4</accession>
<dbReference type="RefSeq" id="WP_143489062.1">
    <property type="nucleotide sequence ID" value="NZ_VJOY01000010.1"/>
</dbReference>
<dbReference type="Pfam" id="PF10973">
    <property type="entry name" value="DUF2799"/>
    <property type="match status" value="1"/>
</dbReference>
<organism evidence="2 3">
    <name type="scientific">Pseudomonas mangiferae</name>
    <dbReference type="NCBI Taxonomy" id="2593654"/>
    <lineage>
        <taxon>Bacteria</taxon>
        <taxon>Pseudomonadati</taxon>
        <taxon>Pseudomonadota</taxon>
        <taxon>Gammaproteobacteria</taxon>
        <taxon>Pseudomonadales</taxon>
        <taxon>Pseudomonadaceae</taxon>
        <taxon>Pseudomonas</taxon>
    </lineage>
</organism>
<keyword evidence="3" id="KW-1185">Reference proteome</keyword>
<dbReference type="PROSITE" id="PS51257">
    <property type="entry name" value="PROKAR_LIPOPROTEIN"/>
    <property type="match status" value="1"/>
</dbReference>
<evidence type="ECO:0000256" key="1">
    <source>
        <dbReference type="SAM" id="Coils"/>
    </source>
</evidence>
<protein>
    <submittedName>
        <fullName evidence="2">DUF2799 domain-containing protein</fullName>
    </submittedName>
</protein>
<dbReference type="AlphaFoldDB" id="A0A553GWU4"/>
<feature type="coiled-coil region" evidence="1">
    <location>
        <begin position="122"/>
        <end position="172"/>
    </location>
</feature>
<dbReference type="Proteomes" id="UP000315235">
    <property type="component" value="Unassembled WGS sequence"/>
</dbReference>
<dbReference type="EMBL" id="VJOY01000010">
    <property type="protein sequence ID" value="TRX73935.1"/>
    <property type="molecule type" value="Genomic_DNA"/>
</dbReference>
<reference evidence="2 3" key="1">
    <citation type="submission" date="2019-07" db="EMBL/GenBank/DDBJ databases">
        <title>Pseudomonas mangiferae sp. nov., isolated from bark of mango tree in Thailand.</title>
        <authorList>
            <person name="Srisuk N."/>
            <person name="Anurat P."/>
        </authorList>
    </citation>
    <scope>NUCLEOTIDE SEQUENCE [LARGE SCALE GENOMIC DNA]</scope>
    <source>
        <strain evidence="2 3">DMKU_BBB3-04</strain>
    </source>
</reference>
<keyword evidence="1" id="KW-0175">Coiled coil</keyword>
<evidence type="ECO:0000313" key="2">
    <source>
        <dbReference type="EMBL" id="TRX73935.1"/>
    </source>
</evidence>